<dbReference type="EMBL" id="JAFREL020000001">
    <property type="protein sequence ID" value="MEO1768932.1"/>
    <property type="molecule type" value="Genomic_DNA"/>
</dbReference>
<feature type="chain" id="PRO_5046238586" description="GerMN domain-containing protein" evidence="2">
    <location>
        <begin position="31"/>
        <end position="192"/>
    </location>
</feature>
<protein>
    <recommendedName>
        <fullName evidence="5">GerMN domain-containing protein</fullName>
    </recommendedName>
</protein>
<dbReference type="PROSITE" id="PS51257">
    <property type="entry name" value="PROKAR_LIPOPROTEIN"/>
    <property type="match status" value="1"/>
</dbReference>
<comment type="caution">
    <text evidence="3">The sequence shown here is derived from an EMBL/GenBank/DDBJ whole genome shotgun (WGS) entry which is preliminary data.</text>
</comment>
<proteinExistence type="predicted"/>
<keyword evidence="2" id="KW-0732">Signal</keyword>
<feature type="compositionally biased region" description="Low complexity" evidence="1">
    <location>
        <begin position="44"/>
        <end position="77"/>
    </location>
</feature>
<evidence type="ECO:0008006" key="5">
    <source>
        <dbReference type="Google" id="ProtNLM"/>
    </source>
</evidence>
<dbReference type="Proteomes" id="UP000664357">
    <property type="component" value="Unassembled WGS sequence"/>
</dbReference>
<organism evidence="3 4">
    <name type="scientific">Candidatus Enterococcus ferrettii</name>
    <dbReference type="NCBI Taxonomy" id="2815324"/>
    <lineage>
        <taxon>Bacteria</taxon>
        <taxon>Bacillati</taxon>
        <taxon>Bacillota</taxon>
        <taxon>Bacilli</taxon>
        <taxon>Lactobacillales</taxon>
        <taxon>Enterococcaceae</taxon>
        <taxon>Enterococcus</taxon>
    </lineage>
</organism>
<evidence type="ECO:0000256" key="2">
    <source>
        <dbReference type="SAM" id="SignalP"/>
    </source>
</evidence>
<gene>
    <name evidence="3" type="ORF">JZO67_000871</name>
</gene>
<sequence>MEIGKRLIMKKKMVCIFFVTVTMLSLTACTGNPRRASRPKSTEETSSTVVESTKETSSSELLESSSSELPETGTTSSFGNSSNFSLMVEAAQSQVPSLMQQVGGMYSDIAISEGENSTLIYTYTFAQDPGVEVDGEALKPTMVKGLKPVIDGMKGMFPDVKVQVIYLRPDGSELVNFVITQEDTNQIADEPA</sequence>
<evidence type="ECO:0000256" key="1">
    <source>
        <dbReference type="SAM" id="MobiDB-lite"/>
    </source>
</evidence>
<evidence type="ECO:0000313" key="3">
    <source>
        <dbReference type="EMBL" id="MEO1768932.1"/>
    </source>
</evidence>
<evidence type="ECO:0000313" key="4">
    <source>
        <dbReference type="Proteomes" id="UP000664357"/>
    </source>
</evidence>
<accession>A0ABV0EJY3</accession>
<feature type="region of interest" description="Disordered" evidence="1">
    <location>
        <begin position="30"/>
        <end position="77"/>
    </location>
</feature>
<name>A0ABV0EJY3_9ENTE</name>
<feature type="signal peptide" evidence="2">
    <location>
        <begin position="1"/>
        <end position="30"/>
    </location>
</feature>
<reference evidence="3 4" key="1">
    <citation type="submission" date="2024-02" db="EMBL/GenBank/DDBJ databases">
        <title>The Genome Sequence of Enterococcus sp. DIV0159.</title>
        <authorList>
            <person name="Earl A."/>
            <person name="Manson A."/>
            <person name="Gilmore M."/>
            <person name="Sanders J."/>
            <person name="Shea T."/>
            <person name="Howe W."/>
            <person name="Livny J."/>
            <person name="Cuomo C."/>
            <person name="Neafsey D."/>
            <person name="Birren B."/>
        </authorList>
    </citation>
    <scope>NUCLEOTIDE SEQUENCE [LARGE SCALE GENOMIC DNA]</scope>
    <source>
        <strain evidence="3 4">665A</strain>
    </source>
</reference>
<keyword evidence="4" id="KW-1185">Reference proteome</keyword>